<organism evidence="9 10">
    <name type="scientific">Sinosporangium album</name>
    <dbReference type="NCBI Taxonomy" id="504805"/>
    <lineage>
        <taxon>Bacteria</taxon>
        <taxon>Bacillati</taxon>
        <taxon>Actinomycetota</taxon>
        <taxon>Actinomycetes</taxon>
        <taxon>Streptosporangiales</taxon>
        <taxon>Streptosporangiaceae</taxon>
        <taxon>Sinosporangium</taxon>
    </lineage>
</organism>
<evidence type="ECO:0000313" key="9">
    <source>
        <dbReference type="EMBL" id="SDH11378.1"/>
    </source>
</evidence>
<feature type="transmembrane region" description="Helical" evidence="7">
    <location>
        <begin position="305"/>
        <end position="324"/>
    </location>
</feature>
<evidence type="ECO:0000256" key="3">
    <source>
        <dbReference type="ARBA" id="ARBA00022475"/>
    </source>
</evidence>
<feature type="transmembrane region" description="Helical" evidence="7">
    <location>
        <begin position="263"/>
        <end position="285"/>
    </location>
</feature>
<evidence type="ECO:0000256" key="6">
    <source>
        <dbReference type="ARBA" id="ARBA00023136"/>
    </source>
</evidence>
<evidence type="ECO:0000313" key="10">
    <source>
        <dbReference type="Proteomes" id="UP000198923"/>
    </source>
</evidence>
<keyword evidence="6 7" id="KW-0472">Membrane</keyword>
<dbReference type="AlphaFoldDB" id="A0A1G7ZRR7"/>
<evidence type="ECO:0000256" key="5">
    <source>
        <dbReference type="ARBA" id="ARBA00022989"/>
    </source>
</evidence>
<dbReference type="OrthoDB" id="9778910at2"/>
<feature type="domain" description="ABC transmembrane type-1" evidence="8">
    <location>
        <begin position="95"/>
        <end position="328"/>
    </location>
</feature>
<dbReference type="InterPro" id="IPR000515">
    <property type="entry name" value="MetI-like"/>
</dbReference>
<keyword evidence="5 7" id="KW-1133">Transmembrane helix</keyword>
<keyword evidence="3" id="KW-1003">Cell membrane</keyword>
<dbReference type="GO" id="GO:0071916">
    <property type="term" value="F:dipeptide transmembrane transporter activity"/>
    <property type="evidence" value="ECO:0007669"/>
    <property type="project" value="TreeGrafter"/>
</dbReference>
<feature type="transmembrane region" description="Helical" evidence="7">
    <location>
        <begin position="201"/>
        <end position="221"/>
    </location>
</feature>
<proteinExistence type="inferred from homology"/>
<dbReference type="InterPro" id="IPR035906">
    <property type="entry name" value="MetI-like_sf"/>
</dbReference>
<dbReference type="InterPro" id="IPR045621">
    <property type="entry name" value="BPD_transp_1_N"/>
</dbReference>
<name>A0A1G7ZRR7_9ACTN</name>
<comment type="similarity">
    <text evidence="7">Belongs to the binding-protein-dependent transport system permease family.</text>
</comment>
<dbReference type="Pfam" id="PF00528">
    <property type="entry name" value="BPD_transp_1"/>
    <property type="match status" value="1"/>
</dbReference>
<keyword evidence="2 7" id="KW-0813">Transport</keyword>
<dbReference type="Gene3D" id="1.10.3720.10">
    <property type="entry name" value="MetI-like"/>
    <property type="match status" value="1"/>
</dbReference>
<dbReference type="Pfam" id="PF19300">
    <property type="entry name" value="BPD_transp_1_N"/>
    <property type="match status" value="1"/>
</dbReference>
<protein>
    <submittedName>
        <fullName evidence="9">Peptide/nickel transport system permease protein</fullName>
    </submittedName>
</protein>
<sequence>MIRFLMRRAATSALVLLGVMLATFLLARVVPASPAVAYIGPKAQPEDIARVERELGLDQPLHIQFWNYLTDMLTGDWGDSIGTKQPVLGEIGERLPATFELLAVAMAAAVLVGVVLGVVAARRKHTKLDHLIRLLSIGGVSMPAFWLGLLLQVVFVRALGLLPPTGRLGPDTPFTYPITELTGLYTVDALLTGNTAALGDAVLHLILPAATLAAYPAGVVARMTRATMIEMLAQDHVRTARAYGLSERTVTWRVALRGALPPVTTVFGLTLAYSLTGTFFVEVVFNWPGLGQFAAQALLNVDYPAIMGVTVLGAVGYVLVNLVVDVVQARLDPRVGLA</sequence>
<dbReference type="PROSITE" id="PS50928">
    <property type="entry name" value="ABC_TM1"/>
    <property type="match status" value="1"/>
</dbReference>
<dbReference type="CDD" id="cd06261">
    <property type="entry name" value="TM_PBP2"/>
    <property type="match status" value="1"/>
</dbReference>
<accession>A0A1G7ZRR7</accession>
<dbReference type="PANTHER" id="PTHR43163">
    <property type="entry name" value="DIPEPTIDE TRANSPORT SYSTEM PERMEASE PROTEIN DPPB-RELATED"/>
    <property type="match status" value="1"/>
</dbReference>
<dbReference type="EMBL" id="FNCN01000011">
    <property type="protein sequence ID" value="SDH11378.1"/>
    <property type="molecule type" value="Genomic_DNA"/>
</dbReference>
<evidence type="ECO:0000256" key="2">
    <source>
        <dbReference type="ARBA" id="ARBA00022448"/>
    </source>
</evidence>
<keyword evidence="10" id="KW-1185">Reference proteome</keyword>
<dbReference type="SUPFAM" id="SSF161098">
    <property type="entry name" value="MetI-like"/>
    <property type="match status" value="1"/>
</dbReference>
<dbReference type="Proteomes" id="UP000198923">
    <property type="component" value="Unassembled WGS sequence"/>
</dbReference>
<dbReference type="STRING" id="504805.SAMN05421505_111175"/>
<feature type="transmembrane region" description="Helical" evidence="7">
    <location>
        <begin position="101"/>
        <end position="119"/>
    </location>
</feature>
<dbReference type="RefSeq" id="WP_093170881.1">
    <property type="nucleotide sequence ID" value="NZ_FNCN01000011.1"/>
</dbReference>
<reference evidence="9 10" key="1">
    <citation type="submission" date="2016-10" db="EMBL/GenBank/DDBJ databases">
        <authorList>
            <person name="de Groot N.N."/>
        </authorList>
    </citation>
    <scope>NUCLEOTIDE SEQUENCE [LARGE SCALE GENOMIC DNA]</scope>
    <source>
        <strain evidence="9 10">CPCC 201354</strain>
    </source>
</reference>
<evidence type="ECO:0000256" key="4">
    <source>
        <dbReference type="ARBA" id="ARBA00022692"/>
    </source>
</evidence>
<dbReference type="PANTHER" id="PTHR43163:SF6">
    <property type="entry name" value="DIPEPTIDE TRANSPORT SYSTEM PERMEASE PROTEIN DPPB-RELATED"/>
    <property type="match status" value="1"/>
</dbReference>
<keyword evidence="4 7" id="KW-0812">Transmembrane</keyword>
<evidence type="ECO:0000256" key="1">
    <source>
        <dbReference type="ARBA" id="ARBA00004651"/>
    </source>
</evidence>
<evidence type="ECO:0000256" key="7">
    <source>
        <dbReference type="RuleBase" id="RU363032"/>
    </source>
</evidence>
<evidence type="ECO:0000259" key="8">
    <source>
        <dbReference type="PROSITE" id="PS50928"/>
    </source>
</evidence>
<comment type="subcellular location">
    <subcellularLocation>
        <location evidence="1 7">Cell membrane</location>
        <topology evidence="1 7">Multi-pass membrane protein</topology>
    </subcellularLocation>
</comment>
<gene>
    <name evidence="9" type="ORF">SAMN05421505_111175</name>
</gene>
<dbReference type="GO" id="GO:0005886">
    <property type="term" value="C:plasma membrane"/>
    <property type="evidence" value="ECO:0007669"/>
    <property type="project" value="UniProtKB-SubCell"/>
</dbReference>
<feature type="transmembrane region" description="Helical" evidence="7">
    <location>
        <begin position="131"/>
        <end position="155"/>
    </location>
</feature>